<organism evidence="2 3">
    <name type="scientific">Corallococcus coralloides</name>
    <name type="common">Myxococcus coralloides</name>
    <dbReference type="NCBI Taxonomy" id="184914"/>
    <lineage>
        <taxon>Bacteria</taxon>
        <taxon>Pseudomonadati</taxon>
        <taxon>Myxococcota</taxon>
        <taxon>Myxococcia</taxon>
        <taxon>Myxococcales</taxon>
        <taxon>Cystobacterineae</taxon>
        <taxon>Myxococcaceae</taxon>
        <taxon>Corallococcus</taxon>
    </lineage>
</organism>
<evidence type="ECO:0000313" key="3">
    <source>
        <dbReference type="Proteomes" id="UP000288758"/>
    </source>
</evidence>
<feature type="region of interest" description="Disordered" evidence="1">
    <location>
        <begin position="1"/>
        <end position="39"/>
    </location>
</feature>
<reference evidence="2 3" key="1">
    <citation type="submission" date="2018-12" db="EMBL/GenBank/DDBJ databases">
        <title>Complete Genome Sequence of the Corallopyronin A producing Myxobacterium Corallococcus coralloides B035.</title>
        <authorList>
            <person name="Bouhired S.M."/>
            <person name="Rupp O."/>
            <person name="Blom J."/>
            <person name="Schaeberle T.F."/>
            <person name="Kehraus S."/>
            <person name="Schiefer A."/>
            <person name="Pfarr K."/>
            <person name="Goesmann A."/>
            <person name="Hoerauf A."/>
            <person name="Koenig G.M."/>
        </authorList>
    </citation>
    <scope>NUCLEOTIDE SEQUENCE [LARGE SCALE GENOMIC DNA]</scope>
    <source>
        <strain evidence="2 3">B035</strain>
    </source>
</reference>
<sequence>MAAQKGNRSKKKLKNRAKTRKAQLKRRRTRFKRGQRNNK</sequence>
<dbReference type="EMBL" id="CP034669">
    <property type="protein sequence ID" value="QAT83995.1"/>
    <property type="molecule type" value="Genomic_DNA"/>
</dbReference>
<accession>A0A410RQ76</accession>
<name>A0A410RQ76_CORCK</name>
<protein>
    <submittedName>
        <fullName evidence="2">Uncharacterized protein</fullName>
    </submittedName>
</protein>
<evidence type="ECO:0000313" key="2">
    <source>
        <dbReference type="EMBL" id="QAT83995.1"/>
    </source>
</evidence>
<proteinExistence type="predicted"/>
<feature type="compositionally biased region" description="Basic residues" evidence="1">
    <location>
        <begin position="7"/>
        <end position="39"/>
    </location>
</feature>
<dbReference type="Proteomes" id="UP000288758">
    <property type="component" value="Chromosome"/>
</dbReference>
<dbReference type="AlphaFoldDB" id="A0A410RQ76"/>
<evidence type="ECO:0000256" key="1">
    <source>
        <dbReference type="SAM" id="MobiDB-lite"/>
    </source>
</evidence>
<gene>
    <name evidence="2" type="ORF">EJ065_2416</name>
</gene>